<proteinExistence type="predicted"/>
<dbReference type="GO" id="GO:0005737">
    <property type="term" value="C:cytoplasm"/>
    <property type="evidence" value="ECO:0007669"/>
    <property type="project" value="TreeGrafter"/>
</dbReference>
<dbReference type="InterPro" id="IPR027417">
    <property type="entry name" value="P-loop_NTPase"/>
</dbReference>
<dbReference type="PROSITE" id="PS51718">
    <property type="entry name" value="G_DYNAMIN_2"/>
    <property type="match status" value="1"/>
</dbReference>
<feature type="domain" description="Dynamin-type G" evidence="1">
    <location>
        <begin position="2"/>
        <end position="87"/>
    </location>
</feature>
<dbReference type="PRINTS" id="PR00195">
    <property type="entry name" value="DYNAMIN"/>
</dbReference>
<dbReference type="GO" id="GO:0008017">
    <property type="term" value="F:microtubule binding"/>
    <property type="evidence" value="ECO:0007669"/>
    <property type="project" value="TreeGrafter"/>
</dbReference>
<dbReference type="PANTHER" id="PTHR11566">
    <property type="entry name" value="DYNAMIN"/>
    <property type="match status" value="1"/>
</dbReference>
<dbReference type="GO" id="GO:0005525">
    <property type="term" value="F:GTP binding"/>
    <property type="evidence" value="ECO:0007669"/>
    <property type="project" value="InterPro"/>
</dbReference>
<name>A0A7N0ZWY3_KALFE</name>
<evidence type="ECO:0000313" key="3">
    <source>
        <dbReference type="Proteomes" id="UP000594263"/>
    </source>
</evidence>
<protein>
    <recommendedName>
        <fullName evidence="1">Dynamin-type G domain-containing protein</fullName>
    </recommendedName>
</protein>
<dbReference type="AlphaFoldDB" id="A0A7N0ZWY3"/>
<organism evidence="2 3">
    <name type="scientific">Kalanchoe fedtschenkoi</name>
    <name type="common">Lavender scallops</name>
    <name type="synonym">South American air plant</name>
    <dbReference type="NCBI Taxonomy" id="63787"/>
    <lineage>
        <taxon>Eukaryota</taxon>
        <taxon>Viridiplantae</taxon>
        <taxon>Streptophyta</taxon>
        <taxon>Embryophyta</taxon>
        <taxon>Tracheophyta</taxon>
        <taxon>Spermatophyta</taxon>
        <taxon>Magnoliopsida</taxon>
        <taxon>eudicotyledons</taxon>
        <taxon>Gunneridae</taxon>
        <taxon>Pentapetalae</taxon>
        <taxon>Saxifragales</taxon>
        <taxon>Crassulaceae</taxon>
        <taxon>Kalanchoe</taxon>
    </lineage>
</organism>
<evidence type="ECO:0000313" key="2">
    <source>
        <dbReference type="EnsemblPlants" id="Kaladp0047s0270.1.v1.1"/>
    </source>
</evidence>
<dbReference type="Pfam" id="PF00350">
    <property type="entry name" value="Dynamin_N"/>
    <property type="match status" value="1"/>
</dbReference>
<dbReference type="InterPro" id="IPR030381">
    <property type="entry name" value="G_DYNAMIN_dom"/>
</dbReference>
<accession>A0A7N0ZWY3</accession>
<evidence type="ECO:0000259" key="1">
    <source>
        <dbReference type="PROSITE" id="PS51718"/>
    </source>
</evidence>
<reference evidence="2" key="1">
    <citation type="submission" date="2021-01" db="UniProtKB">
        <authorList>
            <consortium name="EnsemblPlants"/>
        </authorList>
    </citation>
    <scope>IDENTIFICATION</scope>
</reference>
<dbReference type="GO" id="GO:0016020">
    <property type="term" value="C:membrane"/>
    <property type="evidence" value="ECO:0007669"/>
    <property type="project" value="TreeGrafter"/>
</dbReference>
<dbReference type="EnsemblPlants" id="Kaladp0047s0270.1.v1.1">
    <property type="protein sequence ID" value="Kaladp0047s0270.1.v1.1"/>
    <property type="gene ID" value="Kaladp0047s0270.v1.1"/>
</dbReference>
<keyword evidence="3" id="KW-1185">Reference proteome</keyword>
<sequence length="87" mass="9525">MKIDLSKVAVVGSQSSGKSSVLEALVGCDFLPRRTNICTRRPLVRTNICTRRPLVRTKQKGDGSERRSGDGVLTCVGEEILRFFGNS</sequence>
<dbReference type="GO" id="GO:0003924">
    <property type="term" value="F:GTPase activity"/>
    <property type="evidence" value="ECO:0007669"/>
    <property type="project" value="TreeGrafter"/>
</dbReference>
<dbReference type="Proteomes" id="UP000594263">
    <property type="component" value="Unplaced"/>
</dbReference>
<dbReference type="InterPro" id="IPR022812">
    <property type="entry name" value="Dynamin"/>
</dbReference>
<dbReference type="SUPFAM" id="SSF52540">
    <property type="entry name" value="P-loop containing nucleoside triphosphate hydrolases"/>
    <property type="match status" value="1"/>
</dbReference>
<dbReference type="Gramene" id="Kaladp0047s0270.1.v1.1">
    <property type="protein sequence ID" value="Kaladp0047s0270.1.v1.1"/>
    <property type="gene ID" value="Kaladp0047s0270.v1.1"/>
</dbReference>
<dbReference type="Gene3D" id="3.40.50.300">
    <property type="entry name" value="P-loop containing nucleotide triphosphate hydrolases"/>
    <property type="match status" value="1"/>
</dbReference>
<dbReference type="PANTHER" id="PTHR11566:SF21">
    <property type="entry name" value="DYNAMIN RELATED PROTEIN 1, ISOFORM A"/>
    <property type="match status" value="1"/>
</dbReference>
<dbReference type="InterPro" id="IPR045063">
    <property type="entry name" value="Dynamin_N"/>
</dbReference>
<dbReference type="GO" id="GO:0005874">
    <property type="term" value="C:microtubule"/>
    <property type="evidence" value="ECO:0007669"/>
    <property type="project" value="TreeGrafter"/>
</dbReference>